<proteinExistence type="predicted"/>
<evidence type="ECO:0000313" key="2">
    <source>
        <dbReference type="Proteomes" id="UP001385951"/>
    </source>
</evidence>
<keyword evidence="2" id="KW-1185">Reference proteome</keyword>
<sequence>MVKVPMSAYRIFEKLKISSKETSSDEGFRIDPEGFICFHVDNRDVSFKQVFIRFCILWRMSCGDGTRADQNHLDVPEDQLLFRLSHVHIYFSGGDSGTDSEIRNCYIRIQTFRVEAPPSPCRSMKADAIISFSCRYQCTAREEKEDFLFSFYVGYLT</sequence>
<gene>
    <name evidence="1" type="ORF">QCA50_007104</name>
</gene>
<dbReference type="EMBL" id="JASBNA010000008">
    <property type="protein sequence ID" value="KAK7689313.1"/>
    <property type="molecule type" value="Genomic_DNA"/>
</dbReference>
<accession>A0AAW0GGR5</accession>
<protein>
    <submittedName>
        <fullName evidence="1">Uncharacterized protein</fullName>
    </submittedName>
</protein>
<organism evidence="1 2">
    <name type="scientific">Cerrena zonata</name>
    <dbReference type="NCBI Taxonomy" id="2478898"/>
    <lineage>
        <taxon>Eukaryota</taxon>
        <taxon>Fungi</taxon>
        <taxon>Dikarya</taxon>
        <taxon>Basidiomycota</taxon>
        <taxon>Agaricomycotina</taxon>
        <taxon>Agaricomycetes</taxon>
        <taxon>Polyporales</taxon>
        <taxon>Cerrenaceae</taxon>
        <taxon>Cerrena</taxon>
    </lineage>
</organism>
<dbReference type="AlphaFoldDB" id="A0AAW0GGR5"/>
<dbReference type="Proteomes" id="UP001385951">
    <property type="component" value="Unassembled WGS sequence"/>
</dbReference>
<evidence type="ECO:0000313" key="1">
    <source>
        <dbReference type="EMBL" id="KAK7689313.1"/>
    </source>
</evidence>
<name>A0AAW0GGR5_9APHY</name>
<reference evidence="1 2" key="1">
    <citation type="submission" date="2022-09" db="EMBL/GenBank/DDBJ databases">
        <authorList>
            <person name="Palmer J.M."/>
        </authorList>
    </citation>
    <scope>NUCLEOTIDE SEQUENCE [LARGE SCALE GENOMIC DNA]</scope>
    <source>
        <strain evidence="1 2">DSM 7382</strain>
    </source>
</reference>
<comment type="caution">
    <text evidence="1">The sequence shown here is derived from an EMBL/GenBank/DDBJ whole genome shotgun (WGS) entry which is preliminary data.</text>
</comment>